<dbReference type="RefSeq" id="WP_182668214.1">
    <property type="nucleotide sequence ID" value="NZ_JACHTE010000002.1"/>
</dbReference>
<dbReference type="InterPro" id="IPR028098">
    <property type="entry name" value="Glyco_trans_4-like_N"/>
</dbReference>
<protein>
    <submittedName>
        <fullName evidence="2">Glycosyltransferase</fullName>
    </submittedName>
</protein>
<dbReference type="PANTHER" id="PTHR45947:SF3">
    <property type="entry name" value="SULFOQUINOVOSYL TRANSFERASE SQD2"/>
    <property type="match status" value="1"/>
</dbReference>
<keyword evidence="3" id="KW-1185">Reference proteome</keyword>
<dbReference type="AlphaFoldDB" id="A0A7W3U1U1"/>
<reference evidence="2 3" key="1">
    <citation type="submission" date="2020-07" db="EMBL/GenBank/DDBJ databases">
        <authorList>
            <person name="Xu S."/>
            <person name="Li A."/>
        </authorList>
    </citation>
    <scope>NUCLEOTIDE SEQUENCE [LARGE SCALE GENOMIC DNA]</scope>
    <source>
        <strain evidence="2 3">SG-8</strain>
    </source>
</reference>
<dbReference type="Proteomes" id="UP000552587">
    <property type="component" value="Unassembled WGS sequence"/>
</dbReference>
<evidence type="ECO:0000313" key="3">
    <source>
        <dbReference type="Proteomes" id="UP000552587"/>
    </source>
</evidence>
<dbReference type="InterPro" id="IPR050194">
    <property type="entry name" value="Glycosyltransferase_grp1"/>
</dbReference>
<dbReference type="Gene3D" id="3.40.50.2000">
    <property type="entry name" value="Glycogen Phosphorylase B"/>
    <property type="match status" value="2"/>
</dbReference>
<feature type="domain" description="Glycosyltransferase subfamily 4-like N-terminal" evidence="1">
    <location>
        <begin position="24"/>
        <end position="182"/>
    </location>
</feature>
<keyword evidence="2" id="KW-0808">Transferase</keyword>
<organism evidence="2 3">
    <name type="scientific">Marilutibacter penaei</name>
    <dbReference type="NCBI Taxonomy" id="2759900"/>
    <lineage>
        <taxon>Bacteria</taxon>
        <taxon>Pseudomonadati</taxon>
        <taxon>Pseudomonadota</taxon>
        <taxon>Gammaproteobacteria</taxon>
        <taxon>Lysobacterales</taxon>
        <taxon>Lysobacteraceae</taxon>
        <taxon>Marilutibacter</taxon>
    </lineage>
</organism>
<evidence type="ECO:0000313" key="2">
    <source>
        <dbReference type="EMBL" id="MBB1087413.1"/>
    </source>
</evidence>
<dbReference type="Pfam" id="PF13439">
    <property type="entry name" value="Glyco_transf_4"/>
    <property type="match status" value="1"/>
</dbReference>
<dbReference type="Pfam" id="PF13692">
    <property type="entry name" value="Glyco_trans_1_4"/>
    <property type="match status" value="1"/>
</dbReference>
<dbReference type="PANTHER" id="PTHR45947">
    <property type="entry name" value="SULFOQUINOVOSYL TRANSFERASE SQD2"/>
    <property type="match status" value="1"/>
</dbReference>
<evidence type="ECO:0000259" key="1">
    <source>
        <dbReference type="Pfam" id="PF13439"/>
    </source>
</evidence>
<dbReference type="SUPFAM" id="SSF53756">
    <property type="entry name" value="UDP-Glycosyltransferase/glycogen phosphorylase"/>
    <property type="match status" value="1"/>
</dbReference>
<comment type="caution">
    <text evidence="2">The sequence shown here is derived from an EMBL/GenBank/DDBJ whole genome shotgun (WGS) entry which is preliminary data.</text>
</comment>
<proteinExistence type="predicted"/>
<accession>A0A7W3U1U1</accession>
<gene>
    <name evidence="2" type="ORF">H4F99_02795</name>
</gene>
<dbReference type="GO" id="GO:0016757">
    <property type="term" value="F:glycosyltransferase activity"/>
    <property type="evidence" value="ECO:0007669"/>
    <property type="project" value="TreeGrafter"/>
</dbReference>
<name>A0A7W3U1U1_9GAMM</name>
<sequence length="384" mass="41857">MSLSTPTDARPRVMQLRSSAGLFGADRMVLALNGALPGVGVDSRLASINNYLTPEQALHRSAIARGQACELLPCRSRVDMTTLSRLREQVRGHRIDVLHAHDYKSATYAWLATRGLAVRRVATLHGQVEATRSLRLYNRIERAVLRGFDALAVVAHCQVDGLSAAGIPRDRIQVIDNGIELDDNAHAPSRVLIERFGLQARPFVFGAVARFSPEKNLGQLVEAFARIARAETRCVLLLVGDGPEADALKAQCDALGLHGRVRFTGVMDDMQRVYPLIDCLVLPSLSEGMPLTVLEAMDHALPVIASDVGEVGRLLAASDEGRLVPRQDLHALASAMADRLRAGRATDTTAREYVRSRHSPEAMARRYRDLYLAVKGACDDAHAA</sequence>
<dbReference type="EMBL" id="JACHTE010000002">
    <property type="protein sequence ID" value="MBB1087413.1"/>
    <property type="molecule type" value="Genomic_DNA"/>
</dbReference>